<evidence type="ECO:0000256" key="3">
    <source>
        <dbReference type="ARBA" id="ARBA00022989"/>
    </source>
</evidence>
<reference evidence="8" key="1">
    <citation type="journal article" date="2019" name="Int. J. Syst. Evol. Microbiol.">
        <title>The Global Catalogue of Microorganisms (GCM) 10K type strain sequencing project: providing services to taxonomists for standard genome sequencing and annotation.</title>
        <authorList>
            <consortium name="The Broad Institute Genomics Platform"/>
            <consortium name="The Broad Institute Genome Sequencing Center for Infectious Disease"/>
            <person name="Wu L."/>
            <person name="Ma J."/>
        </authorList>
    </citation>
    <scope>NUCLEOTIDE SEQUENCE [LARGE SCALE GENOMIC DNA]</scope>
    <source>
        <strain evidence="8">CECT 7649</strain>
    </source>
</reference>
<dbReference type="EMBL" id="JBHTCG010000048">
    <property type="protein sequence ID" value="MFC7387981.1"/>
    <property type="molecule type" value="Genomic_DNA"/>
</dbReference>
<evidence type="ECO:0000256" key="5">
    <source>
        <dbReference type="SAM" id="MobiDB-lite"/>
    </source>
</evidence>
<evidence type="ECO:0000256" key="2">
    <source>
        <dbReference type="ARBA" id="ARBA00022692"/>
    </source>
</evidence>
<name>A0ABW2PHX4_9ACTN</name>
<evidence type="ECO:0000256" key="1">
    <source>
        <dbReference type="ARBA" id="ARBA00004167"/>
    </source>
</evidence>
<organism evidence="7 8">
    <name type="scientific">Sphaerisporangium rhizosphaerae</name>
    <dbReference type="NCBI Taxonomy" id="2269375"/>
    <lineage>
        <taxon>Bacteria</taxon>
        <taxon>Bacillati</taxon>
        <taxon>Actinomycetota</taxon>
        <taxon>Actinomycetes</taxon>
        <taxon>Streptosporangiales</taxon>
        <taxon>Streptosporangiaceae</taxon>
        <taxon>Sphaerisporangium</taxon>
    </lineage>
</organism>
<evidence type="ECO:0000256" key="4">
    <source>
        <dbReference type="ARBA" id="ARBA00023136"/>
    </source>
</evidence>
<proteinExistence type="predicted"/>
<sequence length="349" mass="37277">MRRLLPLLVACVLLAADAGQAVPACPPVPASARPPETVPAAAPMPAPAPSPTPAPAPVTGTGAVILAGRPGTESGTAPGTEAGTARAIAGPAAVVTVAAAPARVPLARAEKRESETILPPRGRIAAVGNPLYAVAKARGGCRVPAIRAGRWPSAEKYMEAVASCLDRVWARQFALARIYYTLPPRRFVRHRVRDRDCGLMPAKGAKGTYCDQTRTFYVIVERYDLHPAAAADLAEVVAHEYGHHVQNMAYISDYMGEAYDDAGSLAKRDTVNRRLELQAECFAGVGIGALRRSMPSWPLFRSIYQGTISDRAVQDHGAMPTQLRWLQKGYRSARAGACDTWSPPKREVT</sequence>
<feature type="signal peptide" evidence="6">
    <location>
        <begin position="1"/>
        <end position="21"/>
    </location>
</feature>
<feature type="region of interest" description="Disordered" evidence="5">
    <location>
        <begin position="29"/>
        <end position="61"/>
    </location>
</feature>
<dbReference type="InterPro" id="IPR007343">
    <property type="entry name" value="Uncharacterised_pept_Zn_put"/>
</dbReference>
<comment type="caution">
    <text evidence="7">The sequence shown here is derived from an EMBL/GenBank/DDBJ whole genome shotgun (WGS) entry which is preliminary data.</text>
</comment>
<evidence type="ECO:0000313" key="8">
    <source>
        <dbReference type="Proteomes" id="UP001596496"/>
    </source>
</evidence>
<accession>A0ABW2PHX4</accession>
<keyword evidence="8" id="KW-1185">Reference proteome</keyword>
<keyword evidence="6" id="KW-0732">Signal</keyword>
<dbReference type="Proteomes" id="UP001596496">
    <property type="component" value="Unassembled WGS sequence"/>
</dbReference>
<feature type="chain" id="PRO_5046400349" evidence="6">
    <location>
        <begin position="22"/>
        <end position="349"/>
    </location>
</feature>
<dbReference type="PANTHER" id="PTHR30168:SF0">
    <property type="entry name" value="INNER MEMBRANE PROTEIN"/>
    <property type="match status" value="1"/>
</dbReference>
<dbReference type="Pfam" id="PF04228">
    <property type="entry name" value="Zn_peptidase"/>
    <property type="match status" value="1"/>
</dbReference>
<keyword evidence="4" id="KW-0472">Membrane</keyword>
<evidence type="ECO:0000256" key="6">
    <source>
        <dbReference type="SAM" id="SignalP"/>
    </source>
</evidence>
<comment type="subcellular location">
    <subcellularLocation>
        <location evidence="1">Membrane</location>
        <topology evidence="1">Single-pass membrane protein</topology>
    </subcellularLocation>
</comment>
<gene>
    <name evidence="7" type="ORF">ACFQSB_37640</name>
</gene>
<feature type="compositionally biased region" description="Low complexity" evidence="5">
    <location>
        <begin position="30"/>
        <end position="41"/>
    </location>
</feature>
<feature type="compositionally biased region" description="Pro residues" evidence="5">
    <location>
        <begin position="42"/>
        <end position="56"/>
    </location>
</feature>
<dbReference type="PANTHER" id="PTHR30168">
    <property type="entry name" value="PUTATIVE MEMBRANE PROTEIN YPFJ"/>
    <property type="match status" value="1"/>
</dbReference>
<dbReference type="RefSeq" id="WP_380831928.1">
    <property type="nucleotide sequence ID" value="NZ_JBHTCG010000048.1"/>
</dbReference>
<keyword evidence="2" id="KW-0812">Transmembrane</keyword>
<keyword evidence="3" id="KW-1133">Transmembrane helix</keyword>
<evidence type="ECO:0000313" key="7">
    <source>
        <dbReference type="EMBL" id="MFC7387981.1"/>
    </source>
</evidence>
<protein>
    <submittedName>
        <fullName evidence="7">Neutral zinc metallopeptidase</fullName>
    </submittedName>
</protein>